<dbReference type="SUPFAM" id="SSF56112">
    <property type="entry name" value="Protein kinase-like (PK-like)"/>
    <property type="match status" value="1"/>
</dbReference>
<organism evidence="2 3">
    <name type="scientific">Clostridium thermosuccinogenes</name>
    <dbReference type="NCBI Taxonomy" id="84032"/>
    <lineage>
        <taxon>Bacteria</taxon>
        <taxon>Bacillati</taxon>
        <taxon>Bacillota</taxon>
        <taxon>Clostridia</taxon>
        <taxon>Eubacteriales</taxon>
        <taxon>Clostridiaceae</taxon>
        <taxon>Clostridium</taxon>
    </lineage>
</organism>
<dbReference type="OrthoDB" id="9800774at2"/>
<dbReference type="AlphaFoldDB" id="A0A2K2FCM7"/>
<dbReference type="KEGG" id="cthd:CDO33_03145"/>
<evidence type="ECO:0000313" key="3">
    <source>
        <dbReference type="Proteomes" id="UP000236151"/>
    </source>
</evidence>
<dbReference type="Pfam" id="PF01636">
    <property type="entry name" value="APH"/>
    <property type="match status" value="1"/>
</dbReference>
<sequence length="266" mass="30829">MIKGKMIGKGMTAEVYEWGQDKVLKLFFDNVTMERVDYEASIGKTVHEAGVPSPAVFGVIDAEDRRGIIYERIEGKTMFLHIQKEPWMVYHYAQHLARLQYEVHKCKLKNLPAQKDKFTDRIKSSSQILGDRLGKILDYMESLPDGNSVCHGDFHFNNIMVSGNRLVPIDWTNAYCGNPLGDVARTCLIMRSPLKYPEFPDIMMPIIQYTKWLICWTYLNEYMRLSKAGYKDIYAWILPVAAARLRDKVPGEEKWLMSVIDKHLRE</sequence>
<dbReference type="EMBL" id="NIOJ01000029">
    <property type="protein sequence ID" value="PNT98268.1"/>
    <property type="molecule type" value="Genomic_DNA"/>
</dbReference>
<keyword evidence="3" id="KW-1185">Reference proteome</keyword>
<dbReference type="GO" id="GO:0016740">
    <property type="term" value="F:transferase activity"/>
    <property type="evidence" value="ECO:0007669"/>
    <property type="project" value="UniProtKB-KW"/>
</dbReference>
<evidence type="ECO:0000313" key="2">
    <source>
        <dbReference type="EMBL" id="PNT98268.1"/>
    </source>
</evidence>
<protein>
    <submittedName>
        <fullName evidence="2">Aminoglycoside phosphotransferase</fullName>
    </submittedName>
</protein>
<name>A0A2K2FCM7_9CLOT</name>
<dbReference type="Gene3D" id="3.90.1200.10">
    <property type="match status" value="1"/>
</dbReference>
<comment type="caution">
    <text evidence="2">The sequence shown here is derived from an EMBL/GenBank/DDBJ whole genome shotgun (WGS) entry which is preliminary data.</text>
</comment>
<dbReference type="Proteomes" id="UP000236151">
    <property type="component" value="Unassembled WGS sequence"/>
</dbReference>
<feature type="domain" description="Aminoglycoside phosphotransferase" evidence="1">
    <location>
        <begin position="7"/>
        <end position="190"/>
    </location>
</feature>
<reference evidence="2 3" key="1">
    <citation type="submission" date="2017-06" db="EMBL/GenBank/DDBJ databases">
        <title>Investigating the central metabolism of Clostridium thermosuccinogenes.</title>
        <authorList>
            <person name="Koendjbiharie J.G."/>
            <person name="van Kranenburg R."/>
        </authorList>
    </citation>
    <scope>NUCLEOTIDE SEQUENCE [LARGE SCALE GENOMIC DNA]</scope>
    <source>
        <strain evidence="2 3">DSM 5806</strain>
    </source>
</reference>
<accession>A0A2K2FCM7</accession>
<keyword evidence="2" id="KW-0808">Transferase</keyword>
<gene>
    <name evidence="2" type="ORF">CDQ84_11430</name>
</gene>
<evidence type="ECO:0000259" key="1">
    <source>
        <dbReference type="Pfam" id="PF01636"/>
    </source>
</evidence>
<dbReference type="InterPro" id="IPR002575">
    <property type="entry name" value="Aminoglycoside_PTrfase"/>
</dbReference>
<dbReference type="InterPro" id="IPR011009">
    <property type="entry name" value="Kinase-like_dom_sf"/>
</dbReference>
<dbReference type="RefSeq" id="WP_103081877.1">
    <property type="nucleotide sequence ID" value="NZ_CP021850.1"/>
</dbReference>
<proteinExistence type="predicted"/>